<gene>
    <name evidence="1" type="ORF">PoB_000058900</name>
</gene>
<proteinExistence type="predicted"/>
<dbReference type="Proteomes" id="UP000735302">
    <property type="component" value="Unassembled WGS sequence"/>
</dbReference>
<protein>
    <submittedName>
        <fullName evidence="1">Translationally-controlled tumor protein homolog</fullName>
    </submittedName>
</protein>
<organism evidence="1 2">
    <name type="scientific">Plakobranchus ocellatus</name>
    <dbReference type="NCBI Taxonomy" id="259542"/>
    <lineage>
        <taxon>Eukaryota</taxon>
        <taxon>Metazoa</taxon>
        <taxon>Spiralia</taxon>
        <taxon>Lophotrochozoa</taxon>
        <taxon>Mollusca</taxon>
        <taxon>Gastropoda</taxon>
        <taxon>Heterobranchia</taxon>
        <taxon>Euthyneura</taxon>
        <taxon>Panpulmonata</taxon>
        <taxon>Sacoglossa</taxon>
        <taxon>Placobranchoidea</taxon>
        <taxon>Plakobranchidae</taxon>
        <taxon>Plakobranchus</taxon>
    </lineage>
</organism>
<name>A0AAV3XSH9_9GAST</name>
<accession>A0AAV3XSH9</accession>
<comment type="caution">
    <text evidence="1">The sequence shown here is derived from an EMBL/GenBank/DDBJ whole genome shotgun (WGS) entry which is preliminary data.</text>
</comment>
<sequence length="114" mass="12855">MITLIKSETLSSLKLPNWLEKLDPNVADPDTLLDIAVSYEESWLTRGHTSLIWVGCVIDVLTDLALDAHVMCSHSKRVRVKILSKRKTQKSLWIGRGNILDREGGARIFMGRLV</sequence>
<evidence type="ECO:0000313" key="1">
    <source>
        <dbReference type="EMBL" id="GFN74083.1"/>
    </source>
</evidence>
<keyword evidence="2" id="KW-1185">Reference proteome</keyword>
<evidence type="ECO:0000313" key="2">
    <source>
        <dbReference type="Proteomes" id="UP000735302"/>
    </source>
</evidence>
<dbReference type="AlphaFoldDB" id="A0AAV3XSH9"/>
<reference evidence="1 2" key="1">
    <citation type="journal article" date="2021" name="Elife">
        <title>Chloroplast acquisition without the gene transfer in kleptoplastic sea slugs, Plakobranchus ocellatus.</title>
        <authorList>
            <person name="Maeda T."/>
            <person name="Takahashi S."/>
            <person name="Yoshida T."/>
            <person name="Shimamura S."/>
            <person name="Takaki Y."/>
            <person name="Nagai Y."/>
            <person name="Toyoda A."/>
            <person name="Suzuki Y."/>
            <person name="Arimoto A."/>
            <person name="Ishii H."/>
            <person name="Satoh N."/>
            <person name="Nishiyama T."/>
            <person name="Hasebe M."/>
            <person name="Maruyama T."/>
            <person name="Minagawa J."/>
            <person name="Obokata J."/>
            <person name="Shigenobu S."/>
        </authorList>
    </citation>
    <scope>NUCLEOTIDE SEQUENCE [LARGE SCALE GENOMIC DNA]</scope>
</reference>
<dbReference type="EMBL" id="BLXT01000055">
    <property type="protein sequence ID" value="GFN74083.1"/>
    <property type="molecule type" value="Genomic_DNA"/>
</dbReference>